<evidence type="ECO:0000313" key="1">
    <source>
        <dbReference type="EMBL" id="CAD2221848.1"/>
    </source>
</evidence>
<dbReference type="EMBL" id="LR877167">
    <property type="protein sequence ID" value="CAD2221848.1"/>
    <property type="molecule type" value="Genomic_DNA"/>
</dbReference>
<evidence type="ECO:0000313" key="2">
    <source>
        <dbReference type="Proteomes" id="UP000515908"/>
    </source>
</evidence>
<dbReference type="AlphaFoldDB" id="A0A7G2CPU3"/>
<reference evidence="1 2" key="1">
    <citation type="submission" date="2020-08" db="EMBL/GenBank/DDBJ databases">
        <authorList>
            <person name="Newling K."/>
            <person name="Davey J."/>
            <person name="Forrester S."/>
        </authorList>
    </citation>
    <scope>NUCLEOTIDE SEQUENCE [LARGE SCALE GENOMIC DNA]</scope>
    <source>
        <strain evidence="2">Crithidia deanei Carvalho (ATCC PRA-265)</strain>
    </source>
</reference>
<protein>
    <submittedName>
        <fullName evidence="1">Uncharacterized protein</fullName>
    </submittedName>
</protein>
<sequence length="156" mass="17388">MSFLHGGADNIAPPSESSSLVNILRLAQQSCSYRRMMRIEEHNRHSVATLQDNNLAAFPIQHMPSPSEAVNFQYVYIPQARHADVIIEECLVANRSCCADYLCDYETVQSSNPDLGKRPARGVTTSEVVPDTVLQMAVPPSDRPLLLRFITLICPF</sequence>
<organism evidence="1 2">
    <name type="scientific">Angomonas deanei</name>
    <dbReference type="NCBI Taxonomy" id="59799"/>
    <lineage>
        <taxon>Eukaryota</taxon>
        <taxon>Discoba</taxon>
        <taxon>Euglenozoa</taxon>
        <taxon>Kinetoplastea</taxon>
        <taxon>Metakinetoplastina</taxon>
        <taxon>Trypanosomatida</taxon>
        <taxon>Trypanosomatidae</taxon>
        <taxon>Strigomonadinae</taxon>
        <taxon>Angomonas</taxon>
    </lineage>
</organism>
<name>A0A7G2CPU3_9TRYP</name>
<dbReference type="VEuPathDB" id="TriTrypDB:ADEAN_000938300"/>
<dbReference type="Proteomes" id="UP000515908">
    <property type="component" value="Chromosome 23"/>
</dbReference>
<dbReference type="OrthoDB" id="6495301at2759"/>
<gene>
    <name evidence="1" type="ORF">ADEAN_000938300</name>
</gene>
<proteinExistence type="predicted"/>
<keyword evidence="2" id="KW-1185">Reference proteome</keyword>
<accession>A0A7G2CPU3</accession>